<accession>A0A498NYP9</accession>
<reference evidence="2 3" key="1">
    <citation type="submission" date="2018-03" db="EMBL/GenBank/DDBJ databases">
        <title>Draft genome sequence of Rohu Carp (Labeo rohita).</title>
        <authorList>
            <person name="Das P."/>
            <person name="Kushwaha B."/>
            <person name="Joshi C.G."/>
            <person name="Kumar D."/>
            <person name="Nagpure N.S."/>
            <person name="Sahoo L."/>
            <person name="Das S.P."/>
            <person name="Bit A."/>
            <person name="Patnaik S."/>
            <person name="Meher P.K."/>
            <person name="Jayasankar P."/>
            <person name="Koringa P.G."/>
            <person name="Patel N.V."/>
            <person name="Hinsu A.T."/>
            <person name="Kumar R."/>
            <person name="Pandey M."/>
            <person name="Agarwal S."/>
            <person name="Srivastava S."/>
            <person name="Singh M."/>
            <person name="Iquebal M.A."/>
            <person name="Jaiswal S."/>
            <person name="Angadi U.B."/>
            <person name="Kumar N."/>
            <person name="Raza M."/>
            <person name="Shah T.M."/>
            <person name="Rai A."/>
            <person name="Jena J.K."/>
        </authorList>
    </citation>
    <scope>NUCLEOTIDE SEQUENCE [LARGE SCALE GENOMIC DNA]</scope>
    <source>
        <strain evidence="2">DASCIFA01</strain>
        <tissue evidence="2">Testis</tissue>
    </source>
</reference>
<feature type="region of interest" description="Disordered" evidence="1">
    <location>
        <begin position="43"/>
        <end position="81"/>
    </location>
</feature>
<organism evidence="2 3">
    <name type="scientific">Labeo rohita</name>
    <name type="common">Indian major carp</name>
    <name type="synonym">Cyprinus rohita</name>
    <dbReference type="NCBI Taxonomy" id="84645"/>
    <lineage>
        <taxon>Eukaryota</taxon>
        <taxon>Metazoa</taxon>
        <taxon>Chordata</taxon>
        <taxon>Craniata</taxon>
        <taxon>Vertebrata</taxon>
        <taxon>Euteleostomi</taxon>
        <taxon>Actinopterygii</taxon>
        <taxon>Neopterygii</taxon>
        <taxon>Teleostei</taxon>
        <taxon>Ostariophysi</taxon>
        <taxon>Cypriniformes</taxon>
        <taxon>Cyprinidae</taxon>
        <taxon>Labeoninae</taxon>
        <taxon>Labeonini</taxon>
        <taxon>Labeo</taxon>
    </lineage>
</organism>
<dbReference type="EMBL" id="QBIY01006486">
    <property type="protein sequence ID" value="RXN37033.1"/>
    <property type="molecule type" value="Genomic_DNA"/>
</dbReference>
<comment type="caution">
    <text evidence="2">The sequence shown here is derived from an EMBL/GenBank/DDBJ whole genome shotgun (WGS) entry which is preliminary data.</text>
</comment>
<evidence type="ECO:0000313" key="2">
    <source>
        <dbReference type="EMBL" id="RXN37033.1"/>
    </source>
</evidence>
<keyword evidence="3" id="KW-1185">Reference proteome</keyword>
<dbReference type="AlphaFoldDB" id="A0A498NYP9"/>
<evidence type="ECO:0000313" key="3">
    <source>
        <dbReference type="Proteomes" id="UP000290572"/>
    </source>
</evidence>
<protein>
    <submittedName>
        <fullName evidence="2">Uncharacterized protein</fullName>
    </submittedName>
</protein>
<feature type="compositionally biased region" description="Acidic residues" evidence="1">
    <location>
        <begin position="52"/>
        <end position="63"/>
    </location>
</feature>
<gene>
    <name evidence="2" type="ORF">ROHU_002419</name>
</gene>
<proteinExistence type="predicted"/>
<sequence>MGLSNSLRICIANVLPCSSEQDLWTRPAACELDRSTRSSHLWENLPAAPFPEEPEPEFEDPELFAEAAERGRLKDLGPGGK</sequence>
<evidence type="ECO:0000256" key="1">
    <source>
        <dbReference type="SAM" id="MobiDB-lite"/>
    </source>
</evidence>
<name>A0A498NYP9_LABRO</name>
<dbReference type="Proteomes" id="UP000290572">
    <property type="component" value="Unassembled WGS sequence"/>
</dbReference>